<dbReference type="Gramene" id="Zm00001eb399620_T002">
    <property type="protein sequence ID" value="Zm00001eb399620_P002"/>
    <property type="gene ID" value="Zm00001eb399620"/>
</dbReference>
<reference evidence="1" key="3">
    <citation type="submission" date="2021-05" db="UniProtKB">
        <authorList>
            <consortium name="EnsemblPlants"/>
        </authorList>
    </citation>
    <scope>IDENTIFICATION</scope>
    <source>
        <strain evidence="1">cv. B73</strain>
    </source>
</reference>
<name>A0A804R990_MAIZE</name>
<dbReference type="Proteomes" id="UP000007305">
    <property type="component" value="Chromosome 9"/>
</dbReference>
<organism evidence="1 2">
    <name type="scientific">Zea mays</name>
    <name type="common">Maize</name>
    <dbReference type="NCBI Taxonomy" id="4577"/>
    <lineage>
        <taxon>Eukaryota</taxon>
        <taxon>Viridiplantae</taxon>
        <taxon>Streptophyta</taxon>
        <taxon>Embryophyta</taxon>
        <taxon>Tracheophyta</taxon>
        <taxon>Spermatophyta</taxon>
        <taxon>Magnoliopsida</taxon>
        <taxon>Liliopsida</taxon>
        <taxon>Poales</taxon>
        <taxon>Poaceae</taxon>
        <taxon>PACMAD clade</taxon>
        <taxon>Panicoideae</taxon>
        <taxon>Andropogonodae</taxon>
        <taxon>Andropogoneae</taxon>
        <taxon>Tripsacinae</taxon>
        <taxon>Zea</taxon>
    </lineage>
</organism>
<sequence length="66" mass="7317">MPQPALPVRRHPGGGERACRHAHYAVVDLALDTLAAARSFGVEELLLLTQYMDKSRRGKHSIRPKA</sequence>
<reference evidence="2" key="1">
    <citation type="journal article" date="2009" name="Science">
        <title>The B73 maize genome: complexity, diversity, and dynamics.</title>
        <authorList>
            <person name="Schnable P.S."/>
            <person name="Ware D."/>
            <person name="Fulton R.S."/>
            <person name="Stein J.C."/>
            <person name="Wei F."/>
            <person name="Pasternak S."/>
            <person name="Liang C."/>
            <person name="Zhang J."/>
            <person name="Fulton L."/>
            <person name="Graves T.A."/>
            <person name="Minx P."/>
            <person name="Reily A.D."/>
            <person name="Courtney L."/>
            <person name="Kruchowski S.S."/>
            <person name="Tomlinson C."/>
            <person name="Strong C."/>
            <person name="Delehaunty K."/>
            <person name="Fronick C."/>
            <person name="Courtney B."/>
            <person name="Rock S.M."/>
            <person name="Belter E."/>
            <person name="Du F."/>
            <person name="Kim K."/>
            <person name="Abbott R.M."/>
            <person name="Cotton M."/>
            <person name="Levy A."/>
            <person name="Marchetto P."/>
            <person name="Ochoa K."/>
            <person name="Jackson S.M."/>
            <person name="Gillam B."/>
            <person name="Chen W."/>
            <person name="Yan L."/>
            <person name="Higginbotham J."/>
            <person name="Cardenas M."/>
            <person name="Waligorski J."/>
            <person name="Applebaum E."/>
            <person name="Phelps L."/>
            <person name="Falcone J."/>
            <person name="Kanchi K."/>
            <person name="Thane T."/>
            <person name="Scimone A."/>
            <person name="Thane N."/>
            <person name="Henke J."/>
            <person name="Wang T."/>
            <person name="Ruppert J."/>
            <person name="Shah N."/>
            <person name="Rotter K."/>
            <person name="Hodges J."/>
            <person name="Ingenthron E."/>
            <person name="Cordes M."/>
            <person name="Kohlberg S."/>
            <person name="Sgro J."/>
            <person name="Delgado B."/>
            <person name="Mead K."/>
            <person name="Chinwalla A."/>
            <person name="Leonard S."/>
            <person name="Crouse K."/>
            <person name="Collura K."/>
            <person name="Kudrna D."/>
            <person name="Currie J."/>
            <person name="He R."/>
            <person name="Angelova A."/>
            <person name="Rajasekar S."/>
            <person name="Mueller T."/>
            <person name="Lomeli R."/>
            <person name="Scara G."/>
            <person name="Ko A."/>
            <person name="Delaney K."/>
            <person name="Wissotski M."/>
            <person name="Lopez G."/>
            <person name="Campos D."/>
            <person name="Braidotti M."/>
            <person name="Ashley E."/>
            <person name="Golser W."/>
            <person name="Kim H."/>
            <person name="Lee S."/>
            <person name="Lin J."/>
            <person name="Dujmic Z."/>
            <person name="Kim W."/>
            <person name="Talag J."/>
            <person name="Zuccolo A."/>
            <person name="Fan C."/>
            <person name="Sebastian A."/>
            <person name="Kramer M."/>
            <person name="Spiegel L."/>
            <person name="Nascimento L."/>
            <person name="Zutavern T."/>
            <person name="Miller B."/>
            <person name="Ambroise C."/>
            <person name="Muller S."/>
            <person name="Spooner W."/>
            <person name="Narechania A."/>
            <person name="Ren L."/>
            <person name="Wei S."/>
            <person name="Kumari S."/>
            <person name="Faga B."/>
            <person name="Levy M.J."/>
            <person name="McMahan L."/>
            <person name="Van Buren P."/>
            <person name="Vaughn M.W."/>
            <person name="Ying K."/>
            <person name="Yeh C.-T."/>
            <person name="Emrich S.J."/>
            <person name="Jia Y."/>
            <person name="Kalyanaraman A."/>
            <person name="Hsia A.-P."/>
            <person name="Barbazuk W.B."/>
            <person name="Baucom R.S."/>
            <person name="Brutnell T.P."/>
            <person name="Carpita N.C."/>
            <person name="Chaparro C."/>
            <person name="Chia J.-M."/>
            <person name="Deragon J.-M."/>
            <person name="Estill J.C."/>
            <person name="Fu Y."/>
            <person name="Jeddeloh J.A."/>
            <person name="Han Y."/>
            <person name="Lee H."/>
            <person name="Li P."/>
            <person name="Lisch D.R."/>
            <person name="Liu S."/>
            <person name="Liu Z."/>
            <person name="Nagel D.H."/>
            <person name="McCann M.C."/>
            <person name="SanMiguel P."/>
            <person name="Myers A.M."/>
            <person name="Nettleton D."/>
            <person name="Nguyen J."/>
            <person name="Penning B.W."/>
            <person name="Ponnala L."/>
            <person name="Schneider K.L."/>
            <person name="Schwartz D.C."/>
            <person name="Sharma A."/>
            <person name="Soderlund C."/>
            <person name="Springer N.M."/>
            <person name="Sun Q."/>
            <person name="Wang H."/>
            <person name="Waterman M."/>
            <person name="Westerman R."/>
            <person name="Wolfgruber T.K."/>
            <person name="Yang L."/>
            <person name="Yu Y."/>
            <person name="Zhang L."/>
            <person name="Zhou S."/>
            <person name="Zhu Q."/>
            <person name="Bennetzen J.L."/>
            <person name="Dawe R.K."/>
            <person name="Jiang J."/>
            <person name="Jiang N."/>
            <person name="Presting G.G."/>
            <person name="Wessler S.R."/>
            <person name="Aluru S."/>
            <person name="Martienssen R.A."/>
            <person name="Clifton S.W."/>
            <person name="McCombie W.R."/>
            <person name="Wing R.A."/>
            <person name="Wilson R.K."/>
        </authorList>
    </citation>
    <scope>NUCLEOTIDE SEQUENCE [LARGE SCALE GENOMIC DNA]</scope>
    <source>
        <strain evidence="2">cv. B73</strain>
    </source>
</reference>
<dbReference type="EnsemblPlants" id="Zm00001eb399620_T002">
    <property type="protein sequence ID" value="Zm00001eb399620_P002"/>
    <property type="gene ID" value="Zm00001eb399620"/>
</dbReference>
<evidence type="ECO:0000313" key="1">
    <source>
        <dbReference type="EnsemblPlants" id="Zm00001eb399620_P002"/>
    </source>
</evidence>
<proteinExistence type="predicted"/>
<accession>A0A804R990</accession>
<evidence type="ECO:0000313" key="2">
    <source>
        <dbReference type="Proteomes" id="UP000007305"/>
    </source>
</evidence>
<reference evidence="1" key="2">
    <citation type="submission" date="2019-07" db="EMBL/GenBank/DDBJ databases">
        <authorList>
            <person name="Seetharam A."/>
            <person name="Woodhouse M."/>
            <person name="Cannon E."/>
        </authorList>
    </citation>
    <scope>NUCLEOTIDE SEQUENCE [LARGE SCALE GENOMIC DNA]</scope>
    <source>
        <strain evidence="1">cv. B73</strain>
    </source>
</reference>
<dbReference type="AlphaFoldDB" id="A0A804R990"/>
<keyword evidence="2" id="KW-1185">Reference proteome</keyword>
<protein>
    <submittedName>
        <fullName evidence="1">Uncharacterized protein</fullName>
    </submittedName>
</protein>